<evidence type="ECO:0000259" key="5">
    <source>
        <dbReference type="Pfam" id="PF00151"/>
    </source>
</evidence>
<organism evidence="6 7">
    <name type="scientific">Galleria mellonella</name>
    <name type="common">Greater wax moth</name>
    <dbReference type="NCBI Taxonomy" id="7137"/>
    <lineage>
        <taxon>Eukaryota</taxon>
        <taxon>Metazoa</taxon>
        <taxon>Ecdysozoa</taxon>
        <taxon>Arthropoda</taxon>
        <taxon>Hexapoda</taxon>
        <taxon>Insecta</taxon>
        <taxon>Pterygota</taxon>
        <taxon>Neoptera</taxon>
        <taxon>Endopterygota</taxon>
        <taxon>Lepidoptera</taxon>
        <taxon>Glossata</taxon>
        <taxon>Ditrysia</taxon>
        <taxon>Pyraloidea</taxon>
        <taxon>Pyralidae</taxon>
        <taxon>Galleriinae</taxon>
        <taxon>Galleria</taxon>
    </lineage>
</organism>
<dbReference type="PRINTS" id="PR00821">
    <property type="entry name" value="TAGLIPASE"/>
</dbReference>
<dbReference type="GO" id="GO:0016298">
    <property type="term" value="F:lipase activity"/>
    <property type="evidence" value="ECO:0007669"/>
    <property type="project" value="InterPro"/>
</dbReference>
<sequence length="337" mass="38616">MYVCTLKICEAENGSDYGSDYGDEWLYFVDDNGTTHIMNFSSLPPERRGLIYGKPHFYLYTRQNLDQAEELFANYEDDHINSTYFNESNDIKAVTHGWLSNTGVEWVQNIKNRLLQIADLNVILVDWGDLAANPMYPWPALCTRFVGRRLSRLLNAFRNSYQVQNNTHLIGHSLGAHVMGYAGMFSKERVYRITGLDPARPLFELPEMGPNFSLDKSDADFVDIIHTCGGSLGYQDSHGHADFYPNKGRSVQPGCKGSMKYTDSCSHGRACEYFYESIFSEVKFKSYPCENWERFERSECKTNATLMGYPAIVDNFGDYFLHTRNESTYAIEEEETS</sequence>
<dbReference type="FunCoup" id="A0A6J3BQW9">
    <property type="interactions" value="15"/>
</dbReference>
<dbReference type="AlphaFoldDB" id="A0A6J3BQW9"/>
<dbReference type="RefSeq" id="XP_052756001.1">
    <property type="nucleotide sequence ID" value="XM_052900041.1"/>
</dbReference>
<dbReference type="Gene3D" id="3.40.50.1820">
    <property type="entry name" value="alpha/beta hydrolase"/>
    <property type="match status" value="1"/>
</dbReference>
<proteinExistence type="inferred from homology"/>
<reference evidence="7 8" key="1">
    <citation type="submission" date="2025-05" db="UniProtKB">
        <authorList>
            <consortium name="RefSeq"/>
        </authorList>
    </citation>
    <scope>IDENTIFICATION</scope>
    <source>
        <tissue evidence="7 8">Whole larvae</tissue>
    </source>
</reference>
<dbReference type="SUPFAM" id="SSF53474">
    <property type="entry name" value="alpha/beta-Hydrolases"/>
    <property type="match status" value="1"/>
</dbReference>
<keyword evidence="3" id="KW-0964">Secreted</keyword>
<dbReference type="InParanoid" id="A0A6J3BQW9"/>
<keyword evidence="6" id="KW-1185">Reference proteome</keyword>
<feature type="domain" description="Lipase" evidence="5">
    <location>
        <begin position="54"/>
        <end position="329"/>
    </location>
</feature>
<protein>
    <submittedName>
        <fullName evidence="7 8">Pancreatic lipase-related protein 2-like</fullName>
    </submittedName>
</protein>
<dbReference type="InterPro" id="IPR000734">
    <property type="entry name" value="TAG_lipase"/>
</dbReference>
<evidence type="ECO:0000313" key="7">
    <source>
        <dbReference type="RefSeq" id="XP_031762852.2"/>
    </source>
</evidence>
<evidence type="ECO:0000256" key="3">
    <source>
        <dbReference type="ARBA" id="ARBA00022525"/>
    </source>
</evidence>
<dbReference type="CDD" id="cd00707">
    <property type="entry name" value="Pancreat_lipase_like"/>
    <property type="match status" value="1"/>
</dbReference>
<accession>A0A6J3BQW9</accession>
<dbReference type="Pfam" id="PF00151">
    <property type="entry name" value="Lipase"/>
    <property type="match status" value="1"/>
</dbReference>
<dbReference type="InterPro" id="IPR013818">
    <property type="entry name" value="Lipase"/>
</dbReference>
<evidence type="ECO:0000313" key="8">
    <source>
        <dbReference type="RefSeq" id="XP_052756001.1"/>
    </source>
</evidence>
<dbReference type="KEGG" id="gmw:113512624"/>
<name>A0A6J3BQW9_GALME</name>
<evidence type="ECO:0000313" key="6">
    <source>
        <dbReference type="Proteomes" id="UP001652740"/>
    </source>
</evidence>
<dbReference type="RefSeq" id="XP_031762852.2">
    <property type="nucleotide sequence ID" value="XM_031906992.2"/>
</dbReference>
<evidence type="ECO:0000256" key="2">
    <source>
        <dbReference type="ARBA" id="ARBA00010701"/>
    </source>
</evidence>
<evidence type="ECO:0000256" key="4">
    <source>
        <dbReference type="RuleBase" id="RU004262"/>
    </source>
</evidence>
<dbReference type="GO" id="GO:0016042">
    <property type="term" value="P:lipid catabolic process"/>
    <property type="evidence" value="ECO:0007669"/>
    <property type="project" value="TreeGrafter"/>
</dbReference>
<dbReference type="PANTHER" id="PTHR11610">
    <property type="entry name" value="LIPASE"/>
    <property type="match status" value="1"/>
</dbReference>
<dbReference type="InterPro" id="IPR033906">
    <property type="entry name" value="Lipase_N"/>
</dbReference>
<comment type="subcellular location">
    <subcellularLocation>
        <location evidence="1">Secreted</location>
    </subcellularLocation>
</comment>
<evidence type="ECO:0000256" key="1">
    <source>
        <dbReference type="ARBA" id="ARBA00004613"/>
    </source>
</evidence>
<dbReference type="Proteomes" id="UP001652740">
    <property type="component" value="Unplaced"/>
</dbReference>
<gene>
    <name evidence="7 8" type="primary">LOC113512624</name>
</gene>
<dbReference type="GeneID" id="113512624"/>
<dbReference type="PANTHER" id="PTHR11610:SF178">
    <property type="entry name" value="LIPASE MEMBER H-A-LIKE PROTEIN"/>
    <property type="match status" value="1"/>
</dbReference>
<dbReference type="InterPro" id="IPR029058">
    <property type="entry name" value="AB_hydrolase_fold"/>
</dbReference>
<comment type="similarity">
    <text evidence="2 4">Belongs to the AB hydrolase superfamily. Lipase family.</text>
</comment>
<dbReference type="GO" id="GO:0005615">
    <property type="term" value="C:extracellular space"/>
    <property type="evidence" value="ECO:0007669"/>
    <property type="project" value="TreeGrafter"/>
</dbReference>